<evidence type="ECO:0000256" key="6">
    <source>
        <dbReference type="ARBA" id="ARBA00023098"/>
    </source>
</evidence>
<feature type="binding site" evidence="8">
    <location>
        <position position="70"/>
    </location>
    <ligand>
        <name>Mg(2+)</name>
        <dbReference type="ChEBI" id="CHEBI:18420"/>
    </ligand>
</feature>
<evidence type="ECO:0000256" key="1">
    <source>
        <dbReference type="ARBA" id="ARBA00022516"/>
    </source>
</evidence>
<comment type="caution">
    <text evidence="11">The sequence shown here is derived from an EMBL/GenBank/DDBJ whole genome shotgun (WGS) entry which is preliminary data.</text>
</comment>
<dbReference type="EMBL" id="PRLE01000008">
    <property type="protein sequence ID" value="RAW57141.1"/>
    <property type="molecule type" value="Genomic_DNA"/>
</dbReference>
<name>A0A329U5A1_9FIRM</name>
<dbReference type="NCBIfam" id="TIGR00556">
    <property type="entry name" value="pantethn_trn"/>
    <property type="match status" value="1"/>
</dbReference>
<keyword evidence="7 8" id="KW-0275">Fatty acid biosynthesis</keyword>
<dbReference type="Gene3D" id="3.90.470.20">
    <property type="entry name" value="4'-phosphopantetheinyl transferase domain"/>
    <property type="match status" value="1"/>
</dbReference>
<dbReference type="InterPro" id="IPR037143">
    <property type="entry name" value="4-PPantetheinyl_Trfase_dom_sf"/>
</dbReference>
<dbReference type="AlphaFoldDB" id="A0A329U5A1"/>
<dbReference type="OrthoDB" id="517356at2"/>
<keyword evidence="5 8" id="KW-0460">Magnesium</keyword>
<evidence type="ECO:0000256" key="8">
    <source>
        <dbReference type="HAMAP-Rule" id="MF_00101"/>
    </source>
</evidence>
<evidence type="ECO:0000313" key="13">
    <source>
        <dbReference type="Proteomes" id="UP000251634"/>
    </source>
</evidence>
<dbReference type="EC" id="2.7.8.7" evidence="8"/>
<keyword evidence="8" id="KW-0963">Cytoplasm</keyword>
<evidence type="ECO:0000256" key="7">
    <source>
        <dbReference type="ARBA" id="ARBA00023160"/>
    </source>
</evidence>
<gene>
    <name evidence="8" type="primary">acpS</name>
    <name evidence="11" type="ORF">C4N22_12010</name>
    <name evidence="10" type="ORF">C4N25_10140</name>
</gene>
<keyword evidence="2 8" id="KW-0808">Transferase</keyword>
<dbReference type="Pfam" id="PF01648">
    <property type="entry name" value="ACPS"/>
    <property type="match status" value="1"/>
</dbReference>
<reference evidence="12 13" key="1">
    <citation type="submission" date="2018-02" db="EMBL/GenBank/DDBJ databases">
        <title>Complete genome sequencing of Faecalibacterium prausnitzii strains isolated from the human gut.</title>
        <authorList>
            <person name="Fitzgerald B.C."/>
            <person name="Shkoporov A.N."/>
            <person name="Ross P.R."/>
            <person name="Hill C."/>
        </authorList>
    </citation>
    <scope>NUCLEOTIDE SEQUENCE [LARGE SCALE GENOMIC DNA]</scope>
    <source>
        <strain evidence="11 12">APC923/61-1</strain>
        <strain evidence="10 13">APC942/8-14-2</strain>
    </source>
</reference>
<proteinExistence type="inferred from homology"/>
<evidence type="ECO:0000256" key="2">
    <source>
        <dbReference type="ARBA" id="ARBA00022679"/>
    </source>
</evidence>
<comment type="subcellular location">
    <subcellularLocation>
        <location evidence="8">Cytoplasm</location>
    </subcellularLocation>
</comment>
<evidence type="ECO:0000313" key="12">
    <source>
        <dbReference type="Proteomes" id="UP000250583"/>
    </source>
</evidence>
<dbReference type="InterPro" id="IPR004568">
    <property type="entry name" value="Ppantetheine-prot_Trfase_dom"/>
</dbReference>
<dbReference type="GO" id="GO:0005737">
    <property type="term" value="C:cytoplasm"/>
    <property type="evidence" value="ECO:0007669"/>
    <property type="project" value="UniProtKB-SubCell"/>
</dbReference>
<comment type="similarity">
    <text evidence="8">Belongs to the P-Pant transferase superfamily. AcpS family.</text>
</comment>
<accession>A0A329U5A1</accession>
<dbReference type="RefSeq" id="WP_112115970.1">
    <property type="nucleotide sequence ID" value="NZ_PRKZ01000007.1"/>
</dbReference>
<dbReference type="GO" id="GO:0008897">
    <property type="term" value="F:holo-[acyl-carrier-protein] synthase activity"/>
    <property type="evidence" value="ECO:0007669"/>
    <property type="project" value="UniProtKB-UniRule"/>
</dbReference>
<dbReference type="Proteomes" id="UP000251634">
    <property type="component" value="Unassembled WGS sequence"/>
</dbReference>
<feature type="binding site" evidence="8">
    <location>
        <position position="8"/>
    </location>
    <ligand>
        <name>Mg(2+)</name>
        <dbReference type="ChEBI" id="CHEBI:18420"/>
    </ligand>
</feature>
<comment type="function">
    <text evidence="8">Transfers the 4'-phosphopantetheine moiety from coenzyme A to a Ser of acyl-carrier-protein.</text>
</comment>
<dbReference type="GO" id="GO:0000287">
    <property type="term" value="F:magnesium ion binding"/>
    <property type="evidence" value="ECO:0007669"/>
    <property type="project" value="UniProtKB-UniRule"/>
</dbReference>
<evidence type="ECO:0000313" key="10">
    <source>
        <dbReference type="EMBL" id="RAW48871.1"/>
    </source>
</evidence>
<evidence type="ECO:0000256" key="3">
    <source>
        <dbReference type="ARBA" id="ARBA00022723"/>
    </source>
</evidence>
<feature type="domain" description="4'-phosphopantetheinyl transferase" evidence="9">
    <location>
        <begin position="4"/>
        <end position="112"/>
    </location>
</feature>
<evidence type="ECO:0000256" key="5">
    <source>
        <dbReference type="ARBA" id="ARBA00022842"/>
    </source>
</evidence>
<evidence type="ECO:0000256" key="4">
    <source>
        <dbReference type="ARBA" id="ARBA00022832"/>
    </source>
</evidence>
<keyword evidence="1 8" id="KW-0444">Lipid biosynthesis</keyword>
<keyword evidence="4 8" id="KW-0276">Fatty acid metabolism</keyword>
<dbReference type="SUPFAM" id="SSF56214">
    <property type="entry name" value="4'-phosphopantetheinyl transferase"/>
    <property type="match status" value="1"/>
</dbReference>
<comment type="cofactor">
    <cofactor evidence="8">
        <name>Mg(2+)</name>
        <dbReference type="ChEBI" id="CHEBI:18420"/>
    </cofactor>
</comment>
<sequence>MLYGIGCDLCEVARMEKSLSGAHGPAFVRRVFGPAEQAALGLGAEAEPWPAGRASAHKAASAAADFAAKEAFLKAAGTGLAAPFSLCEIEAVRLPSGAPNYRFSGKTAEWVAARRLTAKLSLSHDGGMALAFCTLEQLPPET</sequence>
<protein>
    <recommendedName>
        <fullName evidence="8">Holo-[acyl-carrier-protein] synthase</fullName>
        <shortName evidence="8">Holo-ACP synthase</shortName>
        <ecNumber evidence="8">2.7.8.7</ecNumber>
    </recommendedName>
    <alternativeName>
        <fullName evidence="8">4'-phosphopantetheinyl transferase AcpS</fullName>
    </alternativeName>
</protein>
<comment type="catalytic activity">
    <reaction evidence="8">
        <text>apo-[ACP] + CoA = holo-[ACP] + adenosine 3',5'-bisphosphate + H(+)</text>
        <dbReference type="Rhea" id="RHEA:12068"/>
        <dbReference type="Rhea" id="RHEA-COMP:9685"/>
        <dbReference type="Rhea" id="RHEA-COMP:9690"/>
        <dbReference type="ChEBI" id="CHEBI:15378"/>
        <dbReference type="ChEBI" id="CHEBI:29999"/>
        <dbReference type="ChEBI" id="CHEBI:57287"/>
        <dbReference type="ChEBI" id="CHEBI:58343"/>
        <dbReference type="ChEBI" id="CHEBI:64479"/>
        <dbReference type="EC" id="2.7.8.7"/>
    </reaction>
</comment>
<evidence type="ECO:0000259" key="9">
    <source>
        <dbReference type="Pfam" id="PF01648"/>
    </source>
</evidence>
<dbReference type="EMBL" id="PRKZ01000007">
    <property type="protein sequence ID" value="RAW48871.1"/>
    <property type="molecule type" value="Genomic_DNA"/>
</dbReference>
<keyword evidence="3 8" id="KW-0479">Metal-binding</keyword>
<evidence type="ECO:0000313" key="11">
    <source>
        <dbReference type="EMBL" id="RAW57141.1"/>
    </source>
</evidence>
<dbReference type="Proteomes" id="UP000250583">
    <property type="component" value="Unassembled WGS sequence"/>
</dbReference>
<dbReference type="HAMAP" id="MF_00101">
    <property type="entry name" value="AcpS"/>
    <property type="match status" value="1"/>
</dbReference>
<dbReference type="InterPro" id="IPR008278">
    <property type="entry name" value="4-PPantetheinyl_Trfase_dom"/>
</dbReference>
<dbReference type="InterPro" id="IPR002582">
    <property type="entry name" value="ACPS"/>
</dbReference>
<dbReference type="GO" id="GO:0006633">
    <property type="term" value="P:fatty acid biosynthetic process"/>
    <property type="evidence" value="ECO:0007669"/>
    <property type="project" value="UniProtKB-UniRule"/>
</dbReference>
<keyword evidence="6 8" id="KW-0443">Lipid metabolism</keyword>
<organism evidence="11 12">
    <name type="scientific">Faecalibacterium prausnitzii</name>
    <dbReference type="NCBI Taxonomy" id="853"/>
    <lineage>
        <taxon>Bacteria</taxon>
        <taxon>Bacillati</taxon>
        <taxon>Bacillota</taxon>
        <taxon>Clostridia</taxon>
        <taxon>Eubacteriales</taxon>
        <taxon>Oscillospiraceae</taxon>
        <taxon>Faecalibacterium</taxon>
    </lineage>
</organism>